<organism evidence="2 3">
    <name type="scientific">Ensete ventricosum</name>
    <name type="common">Abyssinian banana</name>
    <name type="synonym">Musa ensete</name>
    <dbReference type="NCBI Taxonomy" id="4639"/>
    <lineage>
        <taxon>Eukaryota</taxon>
        <taxon>Viridiplantae</taxon>
        <taxon>Streptophyta</taxon>
        <taxon>Embryophyta</taxon>
        <taxon>Tracheophyta</taxon>
        <taxon>Spermatophyta</taxon>
        <taxon>Magnoliopsida</taxon>
        <taxon>Liliopsida</taxon>
        <taxon>Zingiberales</taxon>
        <taxon>Musaceae</taxon>
        <taxon>Ensete</taxon>
    </lineage>
</organism>
<dbReference type="InterPro" id="IPR001810">
    <property type="entry name" value="F-box_dom"/>
</dbReference>
<sequence>MPPELIGEIVQRVEAGGERWPLRKDVVSCACLCRRWREVTRGVVRPPLETGKITFPSSLKEVTGCPSS</sequence>
<protein>
    <recommendedName>
        <fullName evidence="1">F-box domain-containing protein</fullName>
    </recommendedName>
</protein>
<evidence type="ECO:0000313" key="3">
    <source>
        <dbReference type="Proteomes" id="UP000287651"/>
    </source>
</evidence>
<dbReference type="EMBL" id="AMZH03011385">
    <property type="protein sequence ID" value="RRT52968.1"/>
    <property type="molecule type" value="Genomic_DNA"/>
</dbReference>
<gene>
    <name evidence="2" type="ORF">B296_00038481</name>
</gene>
<feature type="domain" description="F-box" evidence="1">
    <location>
        <begin position="24"/>
        <end position="41"/>
    </location>
</feature>
<evidence type="ECO:0000259" key="1">
    <source>
        <dbReference type="Pfam" id="PF00646"/>
    </source>
</evidence>
<dbReference type="Pfam" id="PF00646">
    <property type="entry name" value="F-box"/>
    <property type="match status" value="1"/>
</dbReference>
<accession>A0A426YMM4</accession>
<dbReference type="Gene3D" id="1.20.1280.50">
    <property type="match status" value="1"/>
</dbReference>
<proteinExistence type="predicted"/>
<name>A0A426YMM4_ENSVE</name>
<comment type="caution">
    <text evidence="2">The sequence shown here is derived from an EMBL/GenBank/DDBJ whole genome shotgun (WGS) entry which is preliminary data.</text>
</comment>
<dbReference type="AlphaFoldDB" id="A0A426YMM4"/>
<evidence type="ECO:0000313" key="2">
    <source>
        <dbReference type="EMBL" id="RRT52968.1"/>
    </source>
</evidence>
<dbReference type="Proteomes" id="UP000287651">
    <property type="component" value="Unassembled WGS sequence"/>
</dbReference>
<reference evidence="2 3" key="1">
    <citation type="journal article" date="2014" name="Agronomy (Basel)">
        <title>A Draft Genome Sequence for Ensete ventricosum, the Drought-Tolerant Tree Against Hunger.</title>
        <authorList>
            <person name="Harrison J."/>
            <person name="Moore K.A."/>
            <person name="Paszkiewicz K."/>
            <person name="Jones T."/>
            <person name="Grant M."/>
            <person name="Ambacheew D."/>
            <person name="Muzemil S."/>
            <person name="Studholme D.J."/>
        </authorList>
    </citation>
    <scope>NUCLEOTIDE SEQUENCE [LARGE SCALE GENOMIC DNA]</scope>
</reference>